<evidence type="ECO:0000256" key="3">
    <source>
        <dbReference type="ARBA" id="ARBA00022989"/>
    </source>
</evidence>
<feature type="transmembrane region" description="Helical" evidence="5">
    <location>
        <begin position="155"/>
        <end position="175"/>
    </location>
</feature>
<name>A0A9Q8PIY7_PASFU</name>
<keyword evidence="2 5" id="KW-0812">Transmembrane</keyword>
<evidence type="ECO:0000256" key="2">
    <source>
        <dbReference type="ARBA" id="ARBA00022692"/>
    </source>
</evidence>
<dbReference type="Proteomes" id="UP000756132">
    <property type="component" value="Chromosome 11"/>
</dbReference>
<keyword evidence="4 5" id="KW-0472">Membrane</keyword>
<feature type="transmembrane region" description="Helical" evidence="5">
    <location>
        <begin position="56"/>
        <end position="74"/>
    </location>
</feature>
<comment type="subcellular location">
    <subcellularLocation>
        <location evidence="1">Membrane</location>
        <topology evidence="1">Multi-pass membrane protein</topology>
    </subcellularLocation>
</comment>
<protein>
    <submittedName>
        <fullName evidence="6">Efflux pump FUB11</fullName>
    </submittedName>
</protein>
<gene>
    <name evidence="6" type="ORF">CLAFUR5_12985</name>
</gene>
<evidence type="ECO:0000256" key="1">
    <source>
        <dbReference type="ARBA" id="ARBA00004141"/>
    </source>
</evidence>
<keyword evidence="7" id="KW-1185">Reference proteome</keyword>
<feature type="transmembrane region" description="Helical" evidence="5">
    <location>
        <begin position="18"/>
        <end position="35"/>
    </location>
</feature>
<dbReference type="KEGG" id="ffu:CLAFUR5_12985"/>
<accession>A0A9Q8PIY7</accession>
<reference evidence="6" key="2">
    <citation type="journal article" date="2022" name="Microb. Genom.">
        <title>A chromosome-scale genome assembly of the tomato pathogen Cladosporium fulvum reveals a compartmentalized genome architecture and the presence of a dispensable chromosome.</title>
        <authorList>
            <person name="Zaccaron A.Z."/>
            <person name="Chen L.H."/>
            <person name="Samaras A."/>
            <person name="Stergiopoulos I."/>
        </authorList>
    </citation>
    <scope>NUCLEOTIDE SEQUENCE</scope>
    <source>
        <strain evidence="6">Race5_Kim</strain>
    </source>
</reference>
<evidence type="ECO:0000313" key="6">
    <source>
        <dbReference type="EMBL" id="UJO23519.1"/>
    </source>
</evidence>
<dbReference type="OrthoDB" id="5410178at2759"/>
<proteinExistence type="predicted"/>
<dbReference type="InterPro" id="IPR036259">
    <property type="entry name" value="MFS_trans_sf"/>
</dbReference>
<dbReference type="GeneID" id="71992863"/>
<feature type="transmembrane region" description="Helical" evidence="5">
    <location>
        <begin position="86"/>
        <end position="104"/>
    </location>
</feature>
<sequence length="202" mass="21996">MPGIFDAYDPPLGPFEKIIPWIAILAGLLFSIFTRSWDYWRLRQHKAADITPEDKLASFAFAAPSLAIGLWWFAWTVPDHEDTQAAVSWVVPAMSLVFIGWALNEFDMVLAGYLTDTYNAYSSSAFGAMNLVRCVLSSVFPLVAPKPYGSLGTHLAGTVLAAAATAFCLVPPIFLRYGAAIRGKSKVAVVSAVLNNEDQTMS</sequence>
<evidence type="ECO:0000313" key="7">
    <source>
        <dbReference type="Proteomes" id="UP000756132"/>
    </source>
</evidence>
<evidence type="ECO:0000256" key="4">
    <source>
        <dbReference type="ARBA" id="ARBA00023136"/>
    </source>
</evidence>
<dbReference type="EMBL" id="CP090173">
    <property type="protein sequence ID" value="UJO23519.1"/>
    <property type="molecule type" value="Genomic_DNA"/>
</dbReference>
<evidence type="ECO:0000256" key="5">
    <source>
        <dbReference type="SAM" id="Phobius"/>
    </source>
</evidence>
<keyword evidence="3 5" id="KW-1133">Transmembrane helix</keyword>
<organism evidence="6 7">
    <name type="scientific">Passalora fulva</name>
    <name type="common">Tomato leaf mold</name>
    <name type="synonym">Cladosporium fulvum</name>
    <dbReference type="NCBI Taxonomy" id="5499"/>
    <lineage>
        <taxon>Eukaryota</taxon>
        <taxon>Fungi</taxon>
        <taxon>Dikarya</taxon>
        <taxon>Ascomycota</taxon>
        <taxon>Pezizomycotina</taxon>
        <taxon>Dothideomycetes</taxon>
        <taxon>Dothideomycetidae</taxon>
        <taxon>Mycosphaerellales</taxon>
        <taxon>Mycosphaerellaceae</taxon>
        <taxon>Fulvia</taxon>
    </lineage>
</organism>
<dbReference type="AlphaFoldDB" id="A0A9Q8PIY7"/>
<dbReference type="PANTHER" id="PTHR23502">
    <property type="entry name" value="MAJOR FACILITATOR SUPERFAMILY"/>
    <property type="match status" value="1"/>
</dbReference>
<dbReference type="Gene3D" id="1.20.1250.20">
    <property type="entry name" value="MFS general substrate transporter like domains"/>
    <property type="match status" value="1"/>
</dbReference>
<dbReference type="PANTHER" id="PTHR23502:SF157">
    <property type="entry name" value="MAJOR FACILITATOR SUPERFAMILY (MFS) PROFILE DOMAIN-CONTAINING PROTEIN-RELATED"/>
    <property type="match status" value="1"/>
</dbReference>
<feature type="transmembrane region" description="Helical" evidence="5">
    <location>
        <begin position="125"/>
        <end position="143"/>
    </location>
</feature>
<reference evidence="6" key="1">
    <citation type="submission" date="2021-12" db="EMBL/GenBank/DDBJ databases">
        <authorList>
            <person name="Zaccaron A."/>
            <person name="Stergiopoulos I."/>
        </authorList>
    </citation>
    <scope>NUCLEOTIDE SEQUENCE</scope>
    <source>
        <strain evidence="6">Race5_Kim</strain>
    </source>
</reference>
<dbReference type="RefSeq" id="XP_047767885.1">
    <property type="nucleotide sequence ID" value="XM_047912133.1"/>
</dbReference>
<dbReference type="GO" id="GO:0022857">
    <property type="term" value="F:transmembrane transporter activity"/>
    <property type="evidence" value="ECO:0007669"/>
    <property type="project" value="TreeGrafter"/>
</dbReference>
<dbReference type="GO" id="GO:0016020">
    <property type="term" value="C:membrane"/>
    <property type="evidence" value="ECO:0007669"/>
    <property type="project" value="UniProtKB-SubCell"/>
</dbReference>
<dbReference type="SUPFAM" id="SSF103473">
    <property type="entry name" value="MFS general substrate transporter"/>
    <property type="match status" value="1"/>
</dbReference>